<keyword evidence="9" id="KW-1185">Reference proteome</keyword>
<dbReference type="InterPro" id="IPR029063">
    <property type="entry name" value="SAM-dependent_MTases_sf"/>
</dbReference>
<dbReference type="InterPro" id="IPR049554">
    <property type="entry name" value="DNMT3_ADD_PHD"/>
</dbReference>
<keyword evidence="2" id="KW-0479">Metal-binding</keyword>
<dbReference type="InterPro" id="IPR011011">
    <property type="entry name" value="Znf_FYVE_PHD"/>
</dbReference>
<evidence type="ECO:0000256" key="3">
    <source>
        <dbReference type="ARBA" id="ARBA00022771"/>
    </source>
</evidence>
<evidence type="ECO:0008006" key="10">
    <source>
        <dbReference type="Google" id="ProtNLM"/>
    </source>
</evidence>
<dbReference type="InterPro" id="IPR040552">
    <property type="entry name" value="DNMT3_ADD_GATA1-like"/>
</dbReference>
<accession>A0A8X6PY71</accession>
<dbReference type="SUPFAM" id="SSF63748">
    <property type="entry name" value="Tudor/PWWP/MBT"/>
    <property type="match status" value="1"/>
</dbReference>
<organism evidence="8 9">
    <name type="scientific">Nephila pilipes</name>
    <name type="common">Giant wood spider</name>
    <name type="synonym">Nephila maculata</name>
    <dbReference type="NCBI Taxonomy" id="299642"/>
    <lineage>
        <taxon>Eukaryota</taxon>
        <taxon>Metazoa</taxon>
        <taxon>Ecdysozoa</taxon>
        <taxon>Arthropoda</taxon>
        <taxon>Chelicerata</taxon>
        <taxon>Arachnida</taxon>
        <taxon>Araneae</taxon>
        <taxon>Araneomorphae</taxon>
        <taxon>Entelegynae</taxon>
        <taxon>Araneoidea</taxon>
        <taxon>Nephilidae</taxon>
        <taxon>Nephila</taxon>
    </lineage>
</organism>
<evidence type="ECO:0000256" key="2">
    <source>
        <dbReference type="ARBA" id="ARBA00022723"/>
    </source>
</evidence>
<dbReference type="PANTHER" id="PTHR10688">
    <property type="entry name" value="PWWP DOMAIN-CONTAINING PROTEIN"/>
    <property type="match status" value="1"/>
</dbReference>
<dbReference type="Gene3D" id="2.30.30.140">
    <property type="match status" value="1"/>
</dbReference>
<dbReference type="InterPro" id="IPR025766">
    <property type="entry name" value="ADD"/>
</dbReference>
<dbReference type="Pfam" id="PF17980">
    <property type="entry name" value="ADD_DNMT3"/>
    <property type="match status" value="1"/>
</dbReference>
<evidence type="ECO:0000256" key="5">
    <source>
        <dbReference type="ARBA" id="ARBA00023242"/>
    </source>
</evidence>
<comment type="subcellular location">
    <subcellularLocation>
        <location evidence="1">Nucleus</location>
    </subcellularLocation>
</comment>
<evidence type="ECO:0000259" key="7">
    <source>
        <dbReference type="PROSITE" id="PS51533"/>
    </source>
</evidence>
<dbReference type="AlphaFoldDB" id="A0A8X6PY71"/>
<evidence type="ECO:0000259" key="6">
    <source>
        <dbReference type="PROSITE" id="PS50812"/>
    </source>
</evidence>
<feature type="domain" description="PHD-type" evidence="7">
    <location>
        <begin position="161"/>
        <end position="292"/>
    </location>
</feature>
<gene>
    <name evidence="8" type="ORF">NPIL_332731</name>
</gene>
<dbReference type="GO" id="GO:0008270">
    <property type="term" value="F:zinc ion binding"/>
    <property type="evidence" value="ECO:0007669"/>
    <property type="project" value="UniProtKB-KW"/>
</dbReference>
<feature type="domain" description="PWWP" evidence="6">
    <location>
        <begin position="4"/>
        <end position="62"/>
    </location>
</feature>
<dbReference type="InterPro" id="IPR052657">
    <property type="entry name" value="PDP_family_Arabidopsis"/>
</dbReference>
<evidence type="ECO:0000256" key="4">
    <source>
        <dbReference type="ARBA" id="ARBA00022833"/>
    </source>
</evidence>
<keyword evidence="3" id="KW-0863">Zinc-finger</keyword>
<dbReference type="CDD" id="cd11725">
    <property type="entry name" value="ADDz_Dnmt3"/>
    <property type="match status" value="1"/>
</dbReference>
<reference evidence="8" key="1">
    <citation type="submission" date="2020-08" db="EMBL/GenBank/DDBJ databases">
        <title>Multicomponent nature underlies the extraordinary mechanical properties of spider dragline silk.</title>
        <authorList>
            <person name="Kono N."/>
            <person name="Nakamura H."/>
            <person name="Mori M."/>
            <person name="Yoshida Y."/>
            <person name="Ohtoshi R."/>
            <person name="Malay A.D."/>
            <person name="Moran D.A.P."/>
            <person name="Tomita M."/>
            <person name="Numata K."/>
            <person name="Arakawa K."/>
        </authorList>
    </citation>
    <scope>NUCLEOTIDE SEQUENCE</scope>
</reference>
<dbReference type="EMBL" id="BMAW01025374">
    <property type="protein sequence ID" value="GFT92238.1"/>
    <property type="molecule type" value="Genomic_DNA"/>
</dbReference>
<dbReference type="SUPFAM" id="SSF57903">
    <property type="entry name" value="FYVE/PHD zinc finger"/>
    <property type="match status" value="1"/>
</dbReference>
<sequence length="485" mass="56637">MPKRGDFVWGKMRSFPWWPAIIIDPNDCGRDTVTKNNFWVFWFHDHKITEIERGNILDFKQHFSEKYNAKIGKSLKQAIEEVLIILAVRHRIKFSNPFSLFEWATKGFHTKVPASFVESNSSELPTVVLKFLQGRQFKRSYESESDSEDYVEKEITNTLNSITRGLKTLEDICIMCCKSNKIVFKKHPLFIGGVCRDCKKNFLRIEAGKIKDICVVCGQGGTLVLCSLSNCLRAYCRACIDYMTVKGSYPQILKDDNWRCYFCEPVHNPLCFIRRRENYHSIVVNLPDVPKEKLPIRVIASTDAALSIFKKKKIEVAVYRTEPTKEPEHVKGKRKIKECDDYRDFDKEEFAEIRPDFIYGSFFISSTSPTDNRKKRLDAFAAAFYRFLFRLNNAKLCNTFVFYIFLSDGNFLDADVMSHVMQFLMVDPVKIELSSKHFYLWSNMPAVKNLENNTYPMKEKEDNNNIEEDILNTFLDPLKEYFKQA</sequence>
<dbReference type="PROSITE" id="PS51533">
    <property type="entry name" value="ADD"/>
    <property type="match status" value="1"/>
</dbReference>
<evidence type="ECO:0000313" key="9">
    <source>
        <dbReference type="Proteomes" id="UP000887013"/>
    </source>
</evidence>
<dbReference type="InterPro" id="IPR000313">
    <property type="entry name" value="PWWP_dom"/>
</dbReference>
<comment type="caution">
    <text evidence="8">The sequence shown here is derived from an EMBL/GenBank/DDBJ whole genome shotgun (WGS) entry which is preliminary data.</text>
</comment>
<dbReference type="InterPro" id="IPR013083">
    <property type="entry name" value="Znf_RING/FYVE/PHD"/>
</dbReference>
<dbReference type="GO" id="GO:0005634">
    <property type="term" value="C:nucleus"/>
    <property type="evidence" value="ECO:0007669"/>
    <property type="project" value="UniProtKB-SubCell"/>
</dbReference>
<dbReference type="Gene3D" id="3.40.50.150">
    <property type="entry name" value="Vaccinia Virus protein VP39"/>
    <property type="match status" value="1"/>
</dbReference>
<dbReference type="Proteomes" id="UP000887013">
    <property type="component" value="Unassembled WGS sequence"/>
</dbReference>
<keyword evidence="4" id="KW-0862">Zinc</keyword>
<dbReference type="GO" id="GO:0010468">
    <property type="term" value="P:regulation of gene expression"/>
    <property type="evidence" value="ECO:0007669"/>
    <property type="project" value="UniProtKB-ARBA"/>
</dbReference>
<dbReference type="OrthoDB" id="6432841at2759"/>
<dbReference type="Pfam" id="PF21255">
    <property type="entry name" value="DNMT3_ADD_GATA1-like"/>
    <property type="match status" value="1"/>
</dbReference>
<dbReference type="SMART" id="SM00293">
    <property type="entry name" value="PWWP"/>
    <property type="match status" value="1"/>
</dbReference>
<name>A0A8X6PY71_NEPPI</name>
<evidence type="ECO:0000256" key="1">
    <source>
        <dbReference type="ARBA" id="ARBA00004123"/>
    </source>
</evidence>
<keyword evidence="5" id="KW-0539">Nucleus</keyword>
<proteinExistence type="predicted"/>
<dbReference type="Pfam" id="PF00855">
    <property type="entry name" value="PWWP"/>
    <property type="match status" value="1"/>
</dbReference>
<protein>
    <recommendedName>
        <fullName evidence="10">DNA (cytosine-5-)-methyltransferase</fullName>
    </recommendedName>
</protein>
<dbReference type="CDD" id="cd05835">
    <property type="entry name" value="PWWP_DNMT3"/>
    <property type="match status" value="1"/>
</dbReference>
<dbReference type="Gene3D" id="3.30.40.10">
    <property type="entry name" value="Zinc/RING finger domain, C3HC4 (zinc finger)"/>
    <property type="match status" value="1"/>
</dbReference>
<dbReference type="PROSITE" id="PS50812">
    <property type="entry name" value="PWWP"/>
    <property type="match status" value="1"/>
</dbReference>
<evidence type="ECO:0000313" key="8">
    <source>
        <dbReference type="EMBL" id="GFT92238.1"/>
    </source>
</evidence>